<name>A0A6J1H4B4_CUCMO</name>
<proteinExistence type="predicted"/>
<dbReference type="AlphaFoldDB" id="A0A6J1H4B4"/>
<feature type="region of interest" description="Disordered" evidence="1">
    <location>
        <begin position="22"/>
        <end position="41"/>
    </location>
</feature>
<gene>
    <name evidence="4" type="primary">LOC111460285</name>
</gene>
<dbReference type="KEGG" id="cmos:111460285"/>
<feature type="compositionally biased region" description="Low complexity" evidence="1">
    <location>
        <begin position="174"/>
        <end position="183"/>
    </location>
</feature>
<feature type="domain" description="TLDc" evidence="2">
    <location>
        <begin position="206"/>
        <end position="369"/>
    </location>
</feature>
<evidence type="ECO:0000259" key="2">
    <source>
        <dbReference type="PROSITE" id="PS51886"/>
    </source>
</evidence>
<protein>
    <submittedName>
        <fullName evidence="4">TLD domain-containing protein 2-like isoform X1</fullName>
    </submittedName>
</protein>
<dbReference type="Pfam" id="PF07534">
    <property type="entry name" value="TLD"/>
    <property type="match status" value="1"/>
</dbReference>
<dbReference type="PANTHER" id="PTHR23354">
    <property type="entry name" value="NUCLEOLAR PROTEIN 7/ESTROGEN RECEPTOR COACTIVATOR-RELATED"/>
    <property type="match status" value="1"/>
</dbReference>
<evidence type="ECO:0000256" key="1">
    <source>
        <dbReference type="SAM" id="MobiDB-lite"/>
    </source>
</evidence>
<accession>A0A6J1H4B4</accession>
<keyword evidence="3" id="KW-1185">Reference proteome</keyword>
<dbReference type="SMART" id="SM00584">
    <property type="entry name" value="TLDc"/>
    <property type="match status" value="1"/>
</dbReference>
<feature type="region of interest" description="Disordered" evidence="1">
    <location>
        <begin position="166"/>
        <end position="198"/>
    </location>
</feature>
<dbReference type="GeneID" id="111460285"/>
<feature type="region of interest" description="Disordered" evidence="1">
    <location>
        <begin position="96"/>
        <end position="115"/>
    </location>
</feature>
<dbReference type="PROSITE" id="PS51886">
    <property type="entry name" value="TLDC"/>
    <property type="match status" value="1"/>
</dbReference>
<dbReference type="RefSeq" id="XP_022959246.1">
    <property type="nucleotide sequence ID" value="XM_023103478.1"/>
</dbReference>
<organism evidence="3 4">
    <name type="scientific">Cucurbita moschata</name>
    <name type="common">Winter crookneck squash</name>
    <name type="synonym">Cucurbita pepo var. moschata</name>
    <dbReference type="NCBI Taxonomy" id="3662"/>
    <lineage>
        <taxon>Eukaryota</taxon>
        <taxon>Viridiplantae</taxon>
        <taxon>Streptophyta</taxon>
        <taxon>Embryophyta</taxon>
        <taxon>Tracheophyta</taxon>
        <taxon>Spermatophyta</taxon>
        <taxon>Magnoliopsida</taxon>
        <taxon>eudicotyledons</taxon>
        <taxon>Gunneridae</taxon>
        <taxon>Pentapetalae</taxon>
        <taxon>rosids</taxon>
        <taxon>fabids</taxon>
        <taxon>Cucurbitales</taxon>
        <taxon>Cucurbitaceae</taxon>
        <taxon>Cucurbiteae</taxon>
        <taxon>Cucurbita</taxon>
    </lineage>
</organism>
<dbReference type="PANTHER" id="PTHR23354:SF74">
    <property type="entry name" value="TLD-DOMAIN CONTAINING NUCLEOLAR PROTEIN"/>
    <property type="match status" value="1"/>
</dbReference>
<evidence type="ECO:0000313" key="3">
    <source>
        <dbReference type="Proteomes" id="UP000504609"/>
    </source>
</evidence>
<sequence>MHALREKFYGRFSSLFSYSTSSDPSKSLPPDPHTQGFEEGLPQTTMSGYSLVLMFSWVQLFIGNEIYDSGGIMFEVRPSKGRKSLSSYLSLIIPSKHGSKPTDSRQDTDAVQTPSGRYCDANNNFQEEGSDAFLECSILCKTEEIPHNQGENKVCGSAHEKVKLNELGVDDDPPSGNSNSSSDVFDEAMERPTPRNPLPDFMDESAFITADLYDFLGCCLPNIVKGCQWVLLYSTMKHGISLQTLIRKSHDLSGPCLLIVGDTRGAIFGGLLECPLKPTAKRKYQGTHQTFVFTTKYGDPRLFRATGANRYYYICLNDLLALGGGGSFALRLDGDLLSGTSGPCDTFDSVCLAHDLEFELKNVELWGFAHASRYLT</sequence>
<dbReference type="Proteomes" id="UP000504609">
    <property type="component" value="Unplaced"/>
</dbReference>
<reference evidence="4" key="1">
    <citation type="submission" date="2025-08" db="UniProtKB">
        <authorList>
            <consortium name="RefSeq"/>
        </authorList>
    </citation>
    <scope>IDENTIFICATION</scope>
    <source>
        <tissue evidence="4">Young leaves</tissue>
    </source>
</reference>
<dbReference type="InterPro" id="IPR006571">
    <property type="entry name" value="TLDc_dom"/>
</dbReference>
<evidence type="ECO:0000313" key="4">
    <source>
        <dbReference type="RefSeq" id="XP_022959246.1"/>
    </source>
</evidence>